<dbReference type="Proteomes" id="UP000485562">
    <property type="component" value="Unassembled WGS sequence"/>
</dbReference>
<dbReference type="GO" id="GO:0003676">
    <property type="term" value="F:nucleic acid binding"/>
    <property type="evidence" value="ECO:0007669"/>
    <property type="project" value="InterPro"/>
</dbReference>
<dbReference type="InterPro" id="IPR051086">
    <property type="entry name" value="RNase_D-like"/>
</dbReference>
<evidence type="ECO:0000259" key="1">
    <source>
        <dbReference type="PROSITE" id="PS50967"/>
    </source>
</evidence>
<proteinExistence type="predicted"/>
<dbReference type="SUPFAM" id="SSF47819">
    <property type="entry name" value="HRDC-like"/>
    <property type="match status" value="2"/>
</dbReference>
<gene>
    <name evidence="2" type="primary">rnd</name>
    <name evidence="2" type="ORF">BWX89_01393</name>
</gene>
<dbReference type="Gene3D" id="1.10.150.80">
    <property type="entry name" value="HRDC domain"/>
    <property type="match status" value="2"/>
</dbReference>
<dbReference type="Gene3D" id="3.30.420.10">
    <property type="entry name" value="Ribonuclease H-like superfamily/Ribonuclease H"/>
    <property type="match status" value="1"/>
</dbReference>
<dbReference type="SUPFAM" id="SSF53098">
    <property type="entry name" value="Ribonuclease H-like"/>
    <property type="match status" value="1"/>
</dbReference>
<sequence>MIQKTKDILQHYASKISIWLKNGAGKDKKTCNTRQKSRKFLPPENYIDTKDKLESLVKRLKSKNEISVDIEGDSLYSYYSKICLIQISTRNENFIVDPLSIKDVSILCSVFSDEKIQKVLHGSHYDIHMLYTCSGIEIRNLFDTQIAACFLGEQKTGLAFLVEKNFNVHLQKKYQKNNWGIRPIPEEMLEYAVSDTMYLLSLADILKKDLLEKNRLSWVEEECRVLTNSARKPRQEKTPHIKGFGKIPETKYPVLEAVLKVRDEIAKEKDIPPFKVIDKQAIYRIITERHINLEKLKQITHSHRYIQNKHLPFLLEKIKEAEHHRYKPHADPKKRRYHPDFSQKSENLHMWRASKATELNIAQHLVLSHHQILSLAGMEIKTLQDIQNIELLKNWQKQKFSHELYEVLHSKKNQR</sequence>
<dbReference type="GO" id="GO:0006139">
    <property type="term" value="P:nucleobase-containing compound metabolic process"/>
    <property type="evidence" value="ECO:0007669"/>
    <property type="project" value="InterPro"/>
</dbReference>
<dbReference type="GO" id="GO:0008408">
    <property type="term" value="F:3'-5' exonuclease activity"/>
    <property type="evidence" value="ECO:0007669"/>
    <property type="project" value="InterPro"/>
</dbReference>
<dbReference type="AlphaFoldDB" id="A0A1V6C5R3"/>
<keyword evidence="2" id="KW-0378">Hydrolase</keyword>
<organism evidence="2">
    <name type="scientific">candidate division TA06 bacterium ADurb.Bin131</name>
    <dbReference type="NCBI Taxonomy" id="1852827"/>
    <lineage>
        <taxon>Bacteria</taxon>
        <taxon>Bacteria division TA06</taxon>
    </lineage>
</organism>
<dbReference type="Pfam" id="PF01612">
    <property type="entry name" value="DNA_pol_A_exo1"/>
    <property type="match status" value="1"/>
</dbReference>
<reference evidence="2" key="1">
    <citation type="submission" date="2017-02" db="EMBL/GenBank/DDBJ databases">
        <title>Delving into the versatile metabolic prowess of the omnipresent phylum Bacteroidetes.</title>
        <authorList>
            <person name="Nobu M.K."/>
            <person name="Mei R."/>
            <person name="Narihiro T."/>
            <person name="Kuroda K."/>
            <person name="Liu W.-T."/>
        </authorList>
    </citation>
    <scope>NUCLEOTIDE SEQUENCE</scope>
    <source>
        <strain evidence="2">ADurb.Bin131</strain>
    </source>
</reference>
<dbReference type="InterPro" id="IPR044876">
    <property type="entry name" value="HRDC_dom_sf"/>
</dbReference>
<evidence type="ECO:0000313" key="2">
    <source>
        <dbReference type="EMBL" id="OQB72257.1"/>
    </source>
</evidence>
<dbReference type="CDD" id="cd06142">
    <property type="entry name" value="RNaseD_exo"/>
    <property type="match status" value="1"/>
</dbReference>
<dbReference type="InterPro" id="IPR002562">
    <property type="entry name" value="3'-5'_exonuclease_dom"/>
</dbReference>
<dbReference type="SMART" id="SM00474">
    <property type="entry name" value="35EXOc"/>
    <property type="match status" value="1"/>
</dbReference>
<accession>A0A1V6C5R3</accession>
<dbReference type="PANTHER" id="PTHR47649">
    <property type="entry name" value="RIBONUCLEASE D"/>
    <property type="match status" value="1"/>
</dbReference>
<comment type="caution">
    <text evidence="2">The sequence shown here is derived from an EMBL/GenBank/DDBJ whole genome shotgun (WGS) entry which is preliminary data.</text>
</comment>
<dbReference type="PROSITE" id="PS50967">
    <property type="entry name" value="HRDC"/>
    <property type="match status" value="2"/>
</dbReference>
<name>A0A1V6C5R3_UNCT6</name>
<dbReference type="Pfam" id="PF00570">
    <property type="entry name" value="HRDC"/>
    <property type="match status" value="2"/>
</dbReference>
<dbReference type="InterPro" id="IPR036397">
    <property type="entry name" value="RNaseH_sf"/>
</dbReference>
<feature type="domain" description="HRDC" evidence="1">
    <location>
        <begin position="248"/>
        <end position="328"/>
    </location>
</feature>
<dbReference type="GO" id="GO:0033890">
    <property type="term" value="F:ribonuclease D activity"/>
    <property type="evidence" value="ECO:0007669"/>
    <property type="project" value="UniProtKB-EC"/>
</dbReference>
<dbReference type="InterPro" id="IPR010997">
    <property type="entry name" value="HRDC-like_sf"/>
</dbReference>
<feature type="domain" description="HRDC" evidence="1">
    <location>
        <begin position="338"/>
        <end position="415"/>
    </location>
</feature>
<dbReference type="InterPro" id="IPR002121">
    <property type="entry name" value="HRDC_dom"/>
</dbReference>
<protein>
    <submittedName>
        <fullName evidence="2">Ribonuclease D</fullName>
        <ecNumber evidence="2">3.1.13.5</ecNumber>
    </submittedName>
</protein>
<dbReference type="InterPro" id="IPR012337">
    <property type="entry name" value="RNaseH-like_sf"/>
</dbReference>
<dbReference type="PANTHER" id="PTHR47649:SF1">
    <property type="entry name" value="RIBONUCLEASE D"/>
    <property type="match status" value="1"/>
</dbReference>
<dbReference type="EC" id="3.1.13.5" evidence="2"/>
<dbReference type="GO" id="GO:0000166">
    <property type="term" value="F:nucleotide binding"/>
    <property type="evidence" value="ECO:0007669"/>
    <property type="project" value="InterPro"/>
</dbReference>
<dbReference type="EMBL" id="MWDQ01000136">
    <property type="protein sequence ID" value="OQB72257.1"/>
    <property type="molecule type" value="Genomic_DNA"/>
</dbReference>